<gene>
    <name evidence="1" type="ORF">FHX34_105746</name>
</gene>
<dbReference type="Pfam" id="PF10604">
    <property type="entry name" value="Polyketide_cyc2"/>
    <property type="match status" value="1"/>
</dbReference>
<sequence length="151" mass="16557">MGYAESTLIDAPVELIWRLTTHIDDWPVFLPTVQRLERLDAGELRVGSAARIKQPGQLSAVWTVTRLDPEREFTWETLRPGLRLTGRHLLEAAGAGTRMTLVLETSGRAAGVISALLGGMMRSSLRQEAAGFARRAATVRQSGAQDARDHP</sequence>
<proteinExistence type="predicted"/>
<dbReference type="EMBL" id="VIWY01000005">
    <property type="protein sequence ID" value="TWG12878.1"/>
    <property type="molecule type" value="Genomic_DNA"/>
</dbReference>
<dbReference type="InterPro" id="IPR023393">
    <property type="entry name" value="START-like_dom_sf"/>
</dbReference>
<evidence type="ECO:0000313" key="1">
    <source>
        <dbReference type="EMBL" id="TWG12878.1"/>
    </source>
</evidence>
<dbReference type="AlphaFoldDB" id="A0A561VMP2"/>
<name>A0A561VMP2_ACTTI</name>
<dbReference type="RefSeq" id="WP_122978607.1">
    <property type="nucleotide sequence ID" value="NZ_BOMX01000089.1"/>
</dbReference>
<dbReference type="OrthoDB" id="191189at2"/>
<accession>A0A561VMP2</accession>
<reference evidence="1 2" key="1">
    <citation type="submission" date="2019-06" db="EMBL/GenBank/DDBJ databases">
        <title>Sequencing the genomes of 1000 actinobacteria strains.</title>
        <authorList>
            <person name="Klenk H.-P."/>
        </authorList>
    </citation>
    <scope>NUCLEOTIDE SEQUENCE [LARGE SCALE GENOMIC DNA]</scope>
    <source>
        <strain evidence="1 2">DSM 43866</strain>
    </source>
</reference>
<dbReference type="SUPFAM" id="SSF55961">
    <property type="entry name" value="Bet v1-like"/>
    <property type="match status" value="1"/>
</dbReference>
<dbReference type="InterPro" id="IPR019587">
    <property type="entry name" value="Polyketide_cyclase/dehydratase"/>
</dbReference>
<organism evidence="1 2">
    <name type="scientific">Actinoplanes teichomyceticus</name>
    <dbReference type="NCBI Taxonomy" id="1867"/>
    <lineage>
        <taxon>Bacteria</taxon>
        <taxon>Bacillati</taxon>
        <taxon>Actinomycetota</taxon>
        <taxon>Actinomycetes</taxon>
        <taxon>Micromonosporales</taxon>
        <taxon>Micromonosporaceae</taxon>
        <taxon>Actinoplanes</taxon>
    </lineage>
</organism>
<protein>
    <submittedName>
        <fullName evidence="1">Polyketide cyclase/dehydrase/lipid transport protein</fullName>
    </submittedName>
</protein>
<dbReference type="Gene3D" id="3.30.530.20">
    <property type="match status" value="1"/>
</dbReference>
<comment type="caution">
    <text evidence="1">The sequence shown here is derived from an EMBL/GenBank/DDBJ whole genome shotgun (WGS) entry which is preliminary data.</text>
</comment>
<keyword evidence="2" id="KW-1185">Reference proteome</keyword>
<evidence type="ECO:0000313" key="2">
    <source>
        <dbReference type="Proteomes" id="UP000320239"/>
    </source>
</evidence>
<dbReference type="Proteomes" id="UP000320239">
    <property type="component" value="Unassembled WGS sequence"/>
</dbReference>